<organism evidence="2 3">
    <name type="scientific">Providencia sneebia DSM 19967</name>
    <dbReference type="NCBI Taxonomy" id="1141660"/>
    <lineage>
        <taxon>Bacteria</taxon>
        <taxon>Pseudomonadati</taxon>
        <taxon>Pseudomonadota</taxon>
        <taxon>Gammaproteobacteria</taxon>
        <taxon>Enterobacterales</taxon>
        <taxon>Morganellaceae</taxon>
        <taxon>Providencia</taxon>
    </lineage>
</organism>
<dbReference type="GO" id="GO:0043709">
    <property type="term" value="P:cell adhesion involved in single-species biofilm formation"/>
    <property type="evidence" value="ECO:0007669"/>
    <property type="project" value="TreeGrafter"/>
</dbReference>
<proteinExistence type="predicted"/>
<sequence length="175" mass="17555">MSFNKVALTATLLAGLSAASLNANANNASAEVTLQGVITATTCDVTVNGGKSVLNVGTYPSASFVANQKLGSVNMPVTLTGCDAAEEKGSLIVQGLTSIANNNQNIFVSKDSDKVGFMVALANDTVIKSGEGAPVTVATDATGANYSFKVGMGSTTGTPEPGAYSAPILVAYIVN</sequence>
<reference evidence="2 3" key="1">
    <citation type="journal article" date="2012" name="BMC Genomics">
        <title>Comparative genomics of bacteria in the genus Providencia isolated from wild Drosophila melanogaster.</title>
        <authorList>
            <person name="Galac M.R."/>
            <person name="Lazzaro B.P."/>
        </authorList>
    </citation>
    <scope>NUCLEOTIDE SEQUENCE [LARGE SCALE GENOMIC DNA]</scope>
    <source>
        <strain evidence="2 3">DSM 19967</strain>
    </source>
</reference>
<dbReference type="SUPFAM" id="SSF49401">
    <property type="entry name" value="Bacterial adhesins"/>
    <property type="match status" value="1"/>
</dbReference>
<dbReference type="RefSeq" id="WP_008914870.1">
    <property type="nucleotide sequence ID" value="NZ_CM001773.1"/>
</dbReference>
<dbReference type="PANTHER" id="PTHR33420">
    <property type="entry name" value="FIMBRIAL SUBUNIT ELFA-RELATED"/>
    <property type="match status" value="1"/>
</dbReference>
<evidence type="ECO:0000313" key="2">
    <source>
        <dbReference type="EMBL" id="EKT60163.1"/>
    </source>
</evidence>
<dbReference type="Gene3D" id="2.60.40.1090">
    <property type="entry name" value="Fimbrial-type adhesion domain"/>
    <property type="match status" value="1"/>
</dbReference>
<gene>
    <name evidence="2" type="ORF">OO7_05029</name>
</gene>
<dbReference type="GO" id="GO:0009289">
    <property type="term" value="C:pilus"/>
    <property type="evidence" value="ECO:0007669"/>
    <property type="project" value="InterPro"/>
</dbReference>
<evidence type="ECO:0000313" key="3">
    <source>
        <dbReference type="Proteomes" id="UP000010290"/>
    </source>
</evidence>
<dbReference type="PANTHER" id="PTHR33420:SF10">
    <property type="entry name" value="FIMBRIAE MAJOR SUBUNIT"/>
    <property type="match status" value="1"/>
</dbReference>
<dbReference type="Proteomes" id="UP000010290">
    <property type="component" value="Chromosome"/>
</dbReference>
<dbReference type="AlphaFoldDB" id="K8WHV8"/>
<feature type="chain" id="PRO_5003921179" evidence="1">
    <location>
        <begin position="26"/>
        <end position="175"/>
    </location>
</feature>
<accession>K8WHV8</accession>
<dbReference type="InterPro" id="IPR036937">
    <property type="entry name" value="Adhesion_dom_fimbrial_sf"/>
</dbReference>
<feature type="signal peptide" evidence="1">
    <location>
        <begin position="1"/>
        <end position="25"/>
    </location>
</feature>
<evidence type="ECO:0000256" key="1">
    <source>
        <dbReference type="SAM" id="SignalP"/>
    </source>
</evidence>
<name>K8WHV8_9GAMM</name>
<comment type="caution">
    <text evidence="2">The sequence shown here is derived from an EMBL/GenBank/DDBJ whole genome shotgun (WGS) entry which is preliminary data.</text>
</comment>
<dbReference type="OrthoDB" id="6466590at2"/>
<dbReference type="HOGENOM" id="CLU_132113_0_0_6"/>
<dbReference type="EMBL" id="AKKN01000005">
    <property type="protein sequence ID" value="EKT60163.1"/>
    <property type="molecule type" value="Genomic_DNA"/>
</dbReference>
<protein>
    <submittedName>
        <fullName evidence="2">Putative fimbrial-like protein</fullName>
    </submittedName>
</protein>
<dbReference type="PATRIC" id="fig|1141660.3.peg.1019"/>
<dbReference type="InterPro" id="IPR050263">
    <property type="entry name" value="Bact_Fimbrial_Adh_Pro"/>
</dbReference>
<keyword evidence="3" id="KW-1185">Reference proteome</keyword>
<keyword evidence="1" id="KW-0732">Signal</keyword>
<dbReference type="InterPro" id="IPR008966">
    <property type="entry name" value="Adhesion_dom_sf"/>
</dbReference>